<evidence type="ECO:0000313" key="4">
    <source>
        <dbReference type="Proteomes" id="UP001226867"/>
    </source>
</evidence>
<dbReference type="Pfam" id="PF13561">
    <property type="entry name" value="adh_short_C2"/>
    <property type="match status" value="1"/>
</dbReference>
<gene>
    <name evidence="3" type="ORF">J2W36_001563</name>
</gene>
<organism evidence="3 4">
    <name type="scientific">Variovorax ginsengisoli</name>
    <dbReference type="NCBI Taxonomy" id="363844"/>
    <lineage>
        <taxon>Bacteria</taxon>
        <taxon>Pseudomonadati</taxon>
        <taxon>Pseudomonadota</taxon>
        <taxon>Betaproteobacteria</taxon>
        <taxon>Burkholderiales</taxon>
        <taxon>Comamonadaceae</taxon>
        <taxon>Variovorax</taxon>
    </lineage>
</organism>
<protein>
    <submittedName>
        <fullName evidence="3">NAD(P)-dependent dehydrogenase (Short-subunit alcohol dehydrogenase family)</fullName>
    </submittedName>
</protein>
<dbReference type="PRINTS" id="PR00080">
    <property type="entry name" value="SDRFAMILY"/>
</dbReference>
<dbReference type="InterPro" id="IPR020904">
    <property type="entry name" value="Sc_DH/Rdtase_CS"/>
</dbReference>
<name>A0ABT9S4P2_9BURK</name>
<dbReference type="CDD" id="cd05233">
    <property type="entry name" value="SDR_c"/>
    <property type="match status" value="1"/>
</dbReference>
<evidence type="ECO:0000256" key="1">
    <source>
        <dbReference type="ARBA" id="ARBA00006484"/>
    </source>
</evidence>
<dbReference type="Proteomes" id="UP001226867">
    <property type="component" value="Unassembled WGS sequence"/>
</dbReference>
<comment type="similarity">
    <text evidence="1">Belongs to the short-chain dehydrogenases/reductases (SDR) family.</text>
</comment>
<dbReference type="SUPFAM" id="SSF51735">
    <property type="entry name" value="NAD(P)-binding Rossmann-fold domains"/>
    <property type="match status" value="1"/>
</dbReference>
<accession>A0ABT9S4P2</accession>
<comment type="caution">
    <text evidence="3">The sequence shown here is derived from an EMBL/GenBank/DDBJ whole genome shotgun (WGS) entry which is preliminary data.</text>
</comment>
<dbReference type="InterPro" id="IPR036291">
    <property type="entry name" value="NAD(P)-bd_dom_sf"/>
</dbReference>
<dbReference type="PROSITE" id="PS00061">
    <property type="entry name" value="ADH_SHORT"/>
    <property type="match status" value="1"/>
</dbReference>
<dbReference type="PRINTS" id="PR00081">
    <property type="entry name" value="GDHRDH"/>
</dbReference>
<dbReference type="NCBIfam" id="NF009466">
    <property type="entry name" value="PRK12826.1-2"/>
    <property type="match status" value="1"/>
</dbReference>
<dbReference type="Gene3D" id="3.40.50.720">
    <property type="entry name" value="NAD(P)-binding Rossmann-like Domain"/>
    <property type="match status" value="1"/>
</dbReference>
<sequence>MISKVRKEEVHAMWNQNSLFGKRVLVTAGADGIGLEIARAFASAGAKVLVCDVQQSALARLATELPVIHGCRADVSSEVDVTAMFDLLDQKLGGLDILVNNAGVAGPTGGVETLSLADWERTLAVNLTGQFLCVRAAVPRLRKSPGASIVNLASAAGHLGMPGRSPYSASKWGVVGFTKTLAIELGADGIRVNAILPGAVDGPRIRAVIAAKAEASGHSLEEVTRSYTAQAALGRMVTTQDIANMVLFAASDLAGNVTGQELVVDGHTQALS</sequence>
<evidence type="ECO:0000256" key="2">
    <source>
        <dbReference type="ARBA" id="ARBA00023002"/>
    </source>
</evidence>
<proteinExistence type="inferred from homology"/>
<dbReference type="PANTHER" id="PTHR24321">
    <property type="entry name" value="DEHYDROGENASES, SHORT CHAIN"/>
    <property type="match status" value="1"/>
</dbReference>
<dbReference type="EMBL" id="JAUSRO010000004">
    <property type="protein sequence ID" value="MDP9899318.1"/>
    <property type="molecule type" value="Genomic_DNA"/>
</dbReference>
<evidence type="ECO:0000313" key="3">
    <source>
        <dbReference type="EMBL" id="MDP9899318.1"/>
    </source>
</evidence>
<dbReference type="PANTHER" id="PTHR24321:SF8">
    <property type="entry name" value="ESTRADIOL 17-BETA-DEHYDROGENASE 8-RELATED"/>
    <property type="match status" value="1"/>
</dbReference>
<reference evidence="3 4" key="1">
    <citation type="submission" date="2023-07" db="EMBL/GenBank/DDBJ databases">
        <title>Sorghum-associated microbial communities from plants grown in Nebraska, USA.</title>
        <authorList>
            <person name="Schachtman D."/>
        </authorList>
    </citation>
    <scope>NUCLEOTIDE SEQUENCE [LARGE SCALE GENOMIC DNA]</scope>
    <source>
        <strain evidence="3 4">DS1607</strain>
    </source>
</reference>
<keyword evidence="4" id="KW-1185">Reference proteome</keyword>
<keyword evidence="2" id="KW-0560">Oxidoreductase</keyword>
<dbReference type="InterPro" id="IPR002347">
    <property type="entry name" value="SDR_fam"/>
</dbReference>